<sequence>MSQHSLPVGLALFMGLSCGGSAAFVLWRTFGAIRSGSMWLRGQNVARSDEPIWFWAYVATYLVMLGALLYGLGQAITQ</sequence>
<protein>
    <submittedName>
        <fullName evidence="2">Uncharacterized protein</fullName>
    </submittedName>
</protein>
<reference evidence="2 3" key="1">
    <citation type="submission" date="2018-09" db="EMBL/GenBank/DDBJ databases">
        <title>Sphingomonas peninsula sp. nov., isolated from fildes peninsula, Antarctic soil.</title>
        <authorList>
            <person name="Yingchao G."/>
        </authorList>
    </citation>
    <scope>NUCLEOTIDE SEQUENCE [LARGE SCALE GENOMIC DNA]</scope>
    <source>
        <strain evidence="2 3">YZ-8</strain>
    </source>
</reference>
<keyword evidence="3" id="KW-1185">Reference proteome</keyword>
<organism evidence="2 3">
    <name type="scientific">Sphingomonas paeninsulae</name>
    <dbReference type="NCBI Taxonomy" id="2319844"/>
    <lineage>
        <taxon>Bacteria</taxon>
        <taxon>Pseudomonadati</taxon>
        <taxon>Pseudomonadota</taxon>
        <taxon>Alphaproteobacteria</taxon>
        <taxon>Sphingomonadales</taxon>
        <taxon>Sphingomonadaceae</taxon>
        <taxon>Sphingomonas</taxon>
    </lineage>
</organism>
<dbReference type="OrthoDB" id="10001738at2"/>
<dbReference type="AlphaFoldDB" id="A0A494TAJ4"/>
<accession>A0A494TAJ4</accession>
<feature type="transmembrane region" description="Helical" evidence="1">
    <location>
        <begin position="6"/>
        <end position="31"/>
    </location>
</feature>
<gene>
    <name evidence="2" type="ORF">D3Y57_08905</name>
</gene>
<keyword evidence="1" id="KW-0812">Transmembrane</keyword>
<dbReference type="KEGG" id="spha:D3Y57_08905"/>
<dbReference type="Proteomes" id="UP000276254">
    <property type="component" value="Chromosome"/>
</dbReference>
<dbReference type="EMBL" id="CP032829">
    <property type="protein sequence ID" value="AYJ86060.1"/>
    <property type="molecule type" value="Genomic_DNA"/>
</dbReference>
<keyword evidence="1" id="KW-1133">Transmembrane helix</keyword>
<keyword evidence="1" id="KW-0472">Membrane</keyword>
<evidence type="ECO:0000256" key="1">
    <source>
        <dbReference type="SAM" id="Phobius"/>
    </source>
</evidence>
<evidence type="ECO:0000313" key="3">
    <source>
        <dbReference type="Proteomes" id="UP000276254"/>
    </source>
</evidence>
<proteinExistence type="predicted"/>
<evidence type="ECO:0000313" key="2">
    <source>
        <dbReference type="EMBL" id="AYJ86060.1"/>
    </source>
</evidence>
<feature type="transmembrane region" description="Helical" evidence="1">
    <location>
        <begin position="52"/>
        <end position="72"/>
    </location>
</feature>
<name>A0A494TAJ4_SPHPE</name>